<keyword evidence="1" id="KW-1133">Transmembrane helix</keyword>
<comment type="caution">
    <text evidence="2">The sequence shown here is derived from an EMBL/GenBank/DDBJ whole genome shotgun (WGS) entry which is preliminary data.</text>
</comment>
<dbReference type="EMBL" id="JAAEDA010000012">
    <property type="protein sequence ID" value="MCJ1977972.1"/>
    <property type="molecule type" value="Genomic_DNA"/>
</dbReference>
<proteinExistence type="predicted"/>
<keyword evidence="1" id="KW-0812">Transmembrane</keyword>
<feature type="transmembrane region" description="Helical" evidence="1">
    <location>
        <begin position="52"/>
        <end position="75"/>
    </location>
</feature>
<protein>
    <submittedName>
        <fullName evidence="2">Uncharacterized protein</fullName>
    </submittedName>
</protein>
<reference evidence="2 3" key="1">
    <citation type="journal article" date="2022" name="Microbiol. Res.">
        <title>Comparative genome analysis, predicted lifestyle and antimicrobial strategies of Lactococcus carnosus and Lactococcus paracarnosus isolated from meat.</title>
        <authorList>
            <person name="Werum V."/>
            <person name="Ehrmann M."/>
            <person name="Vogel R."/>
            <person name="Hilgarth M."/>
        </authorList>
    </citation>
    <scope>NUCLEOTIDE SEQUENCE [LARGE SCALE GENOMIC DNA]</scope>
    <source>
        <strain evidence="2 3">TMW21897</strain>
    </source>
</reference>
<evidence type="ECO:0000313" key="3">
    <source>
        <dbReference type="Proteomes" id="UP001522462"/>
    </source>
</evidence>
<feature type="transmembrane region" description="Helical" evidence="1">
    <location>
        <begin position="171"/>
        <end position="190"/>
    </location>
</feature>
<name>A0ABT0AN40_9LACT</name>
<evidence type="ECO:0000256" key="1">
    <source>
        <dbReference type="SAM" id="Phobius"/>
    </source>
</evidence>
<dbReference type="RefSeq" id="WP_243914931.1">
    <property type="nucleotide sequence ID" value="NZ_JAAECY010000009.1"/>
</dbReference>
<dbReference type="Proteomes" id="UP001522462">
    <property type="component" value="Unassembled WGS sequence"/>
</dbReference>
<sequence>MFVLYMFLSGDNRQTPHELLSISLSFALILFFIILLPYVVEKNFQNHWSLCLVLATIGLVYSFVEIICFAVAANIDFRDISRFIGCIVFVFGGLIFLLGTIYTYVYIVKRIQRLMSINSSKIEEEATQFLDAFPYGGITTIYNVYTTLIFWLSSFIGLPMTGYRNNNPALILVYFFIFMILPGIIGWVVARTLPRKYYLGRIEKIIALHNEEIKVKQNGKKS</sequence>
<accession>A0ABT0AN40</accession>
<gene>
    <name evidence="2" type="ORF">GYN19_08400</name>
</gene>
<organism evidence="2 3">
    <name type="scientific">Pseudolactococcus paracarnosus</name>
    <dbReference type="NCBI Taxonomy" id="2749962"/>
    <lineage>
        <taxon>Bacteria</taxon>
        <taxon>Bacillati</taxon>
        <taxon>Bacillota</taxon>
        <taxon>Bacilli</taxon>
        <taxon>Lactobacillales</taxon>
        <taxon>Streptococcaceae</taxon>
        <taxon>Pseudolactococcus</taxon>
    </lineage>
</organism>
<feature type="transmembrane region" description="Helical" evidence="1">
    <location>
        <begin position="81"/>
        <end position="108"/>
    </location>
</feature>
<feature type="transmembrane region" description="Helical" evidence="1">
    <location>
        <begin position="20"/>
        <end position="40"/>
    </location>
</feature>
<evidence type="ECO:0000313" key="2">
    <source>
        <dbReference type="EMBL" id="MCJ1977972.1"/>
    </source>
</evidence>
<keyword evidence="3" id="KW-1185">Reference proteome</keyword>
<keyword evidence="1" id="KW-0472">Membrane</keyword>